<proteinExistence type="inferred from homology"/>
<dbReference type="NCBIfam" id="TIGR00667">
    <property type="entry name" value="aat"/>
    <property type="match status" value="1"/>
</dbReference>
<dbReference type="eggNOG" id="COG2360">
    <property type="taxonomic scope" value="Bacteria"/>
</dbReference>
<dbReference type="STRING" id="1229780.BN381_100133"/>
<dbReference type="SUPFAM" id="SSF55729">
    <property type="entry name" value="Acyl-CoA N-acyltransferases (Nat)"/>
    <property type="match status" value="1"/>
</dbReference>
<dbReference type="OrthoDB" id="9790282at2"/>
<organism evidence="5 6">
    <name type="scientific">Candidatus Neomicrothrix parvicella RN1</name>
    <dbReference type="NCBI Taxonomy" id="1229780"/>
    <lineage>
        <taxon>Bacteria</taxon>
        <taxon>Bacillati</taxon>
        <taxon>Actinomycetota</taxon>
        <taxon>Acidimicrobiia</taxon>
        <taxon>Acidimicrobiales</taxon>
        <taxon>Microthrixaceae</taxon>
        <taxon>Candidatus Neomicrothrix</taxon>
    </lineage>
</organism>
<keyword evidence="1 4" id="KW-0963">Cytoplasm</keyword>
<dbReference type="Gene3D" id="3.30.70.3550">
    <property type="entry name" value="Leucyl/phenylalanyl-tRNA-protein transferase, N-terminal domain"/>
    <property type="match status" value="1"/>
</dbReference>
<dbReference type="Pfam" id="PF03588">
    <property type="entry name" value="Leu_Phe_trans"/>
    <property type="match status" value="1"/>
</dbReference>
<dbReference type="PANTHER" id="PTHR30098">
    <property type="entry name" value="LEUCYL/PHENYLALANYL-TRNA--PROTEIN TRANSFERASE"/>
    <property type="match status" value="1"/>
</dbReference>
<keyword evidence="3 4" id="KW-0012">Acyltransferase</keyword>
<dbReference type="EC" id="2.3.2.6" evidence="4"/>
<dbReference type="AlphaFoldDB" id="R4YZ21"/>
<comment type="function">
    <text evidence="4">Functions in the N-end rule pathway of protein degradation where it conjugates Leu, Phe and, less efficiently, Met from aminoacyl-tRNAs to the N-termini of proteins containing an N-terminal arginine or lysine.</text>
</comment>
<comment type="subcellular location">
    <subcellularLocation>
        <location evidence="4">Cytoplasm</location>
    </subcellularLocation>
</comment>
<comment type="caution">
    <text evidence="5">The sequence shown here is derived from an EMBL/GenBank/DDBJ whole genome shotgun (WGS) entry which is preliminary data.</text>
</comment>
<dbReference type="Gene3D" id="3.40.630.70">
    <property type="entry name" value="Leucyl/phenylalanyl-tRNA-protein transferase, C-terminal domain"/>
    <property type="match status" value="1"/>
</dbReference>
<dbReference type="HOGENOM" id="CLU_075045_0_1_11"/>
<evidence type="ECO:0000313" key="6">
    <source>
        <dbReference type="Proteomes" id="UP000018291"/>
    </source>
</evidence>
<protein>
    <recommendedName>
        <fullName evidence="4">Leucyl/phenylalanyl-tRNA--protein transferase</fullName>
        <ecNumber evidence="4">2.3.2.6</ecNumber>
    </recommendedName>
    <alternativeName>
        <fullName evidence="4">L/F-transferase</fullName>
    </alternativeName>
    <alternativeName>
        <fullName evidence="4">Leucyltransferase</fullName>
    </alternativeName>
    <alternativeName>
        <fullName evidence="4">Phenyalanyltransferase</fullName>
    </alternativeName>
</protein>
<dbReference type="EMBL" id="CANL01000002">
    <property type="protein sequence ID" value="CCM62246.1"/>
    <property type="molecule type" value="Genomic_DNA"/>
</dbReference>
<evidence type="ECO:0000256" key="2">
    <source>
        <dbReference type="ARBA" id="ARBA00022679"/>
    </source>
</evidence>
<comment type="catalytic activity">
    <reaction evidence="4">
        <text>N-terminal L-arginyl-[protein] + L-leucyl-tRNA(Leu) = N-terminal L-leucyl-L-arginyl-[protein] + tRNA(Leu) + H(+)</text>
        <dbReference type="Rhea" id="RHEA:50416"/>
        <dbReference type="Rhea" id="RHEA-COMP:9613"/>
        <dbReference type="Rhea" id="RHEA-COMP:9622"/>
        <dbReference type="Rhea" id="RHEA-COMP:12672"/>
        <dbReference type="Rhea" id="RHEA-COMP:12673"/>
        <dbReference type="ChEBI" id="CHEBI:15378"/>
        <dbReference type="ChEBI" id="CHEBI:64719"/>
        <dbReference type="ChEBI" id="CHEBI:78442"/>
        <dbReference type="ChEBI" id="CHEBI:78494"/>
        <dbReference type="ChEBI" id="CHEBI:133044"/>
        <dbReference type="EC" id="2.3.2.6"/>
    </reaction>
</comment>
<dbReference type="HAMAP" id="MF_00688">
    <property type="entry name" value="Leu_Phe_trans"/>
    <property type="match status" value="1"/>
</dbReference>
<evidence type="ECO:0000256" key="3">
    <source>
        <dbReference type="ARBA" id="ARBA00023315"/>
    </source>
</evidence>
<evidence type="ECO:0000256" key="1">
    <source>
        <dbReference type="ARBA" id="ARBA00022490"/>
    </source>
</evidence>
<dbReference type="GO" id="GO:0008914">
    <property type="term" value="F:leucyl-tRNA--protein transferase activity"/>
    <property type="evidence" value="ECO:0007669"/>
    <property type="project" value="UniProtKB-UniRule"/>
</dbReference>
<dbReference type="RefSeq" id="WP_012223457.1">
    <property type="nucleotide sequence ID" value="NZ_HG422565.1"/>
</dbReference>
<dbReference type="PANTHER" id="PTHR30098:SF2">
    <property type="entry name" value="LEUCYL_PHENYLALANYL-TRNA--PROTEIN TRANSFERASE"/>
    <property type="match status" value="1"/>
</dbReference>
<evidence type="ECO:0000313" key="5">
    <source>
        <dbReference type="EMBL" id="CCM62246.1"/>
    </source>
</evidence>
<dbReference type="GO" id="GO:0030163">
    <property type="term" value="P:protein catabolic process"/>
    <property type="evidence" value="ECO:0007669"/>
    <property type="project" value="UniProtKB-UniRule"/>
</dbReference>
<dbReference type="InterPro" id="IPR004616">
    <property type="entry name" value="Leu/Phe-tRNA_Trfase"/>
</dbReference>
<dbReference type="InterPro" id="IPR042203">
    <property type="entry name" value="Leu/Phe-tRNA_Trfase_C"/>
</dbReference>
<comment type="catalytic activity">
    <reaction evidence="4">
        <text>N-terminal L-lysyl-[protein] + L-leucyl-tRNA(Leu) = N-terminal L-leucyl-L-lysyl-[protein] + tRNA(Leu) + H(+)</text>
        <dbReference type="Rhea" id="RHEA:12340"/>
        <dbReference type="Rhea" id="RHEA-COMP:9613"/>
        <dbReference type="Rhea" id="RHEA-COMP:9622"/>
        <dbReference type="Rhea" id="RHEA-COMP:12670"/>
        <dbReference type="Rhea" id="RHEA-COMP:12671"/>
        <dbReference type="ChEBI" id="CHEBI:15378"/>
        <dbReference type="ChEBI" id="CHEBI:65249"/>
        <dbReference type="ChEBI" id="CHEBI:78442"/>
        <dbReference type="ChEBI" id="CHEBI:78494"/>
        <dbReference type="ChEBI" id="CHEBI:133043"/>
        <dbReference type="EC" id="2.3.2.6"/>
    </reaction>
</comment>
<sequence>MDLMWSFPRPDPDADDLVAAGADLRPETLVAAYAAGYFPMPLVHSPLDLLRRAGPDAPGFGWYSPRHRGVLRPEALMVSGSLARATRRYHLSVNGAFETVIERCGDPARRGHWITAEIVEAYERLHALGIAHSVEVWDPDDQLVGGVYGVSLGALFAGESMFHSARDASKVALVGLVTLLTEERTADKMLIDTQWQTDHLASLGIEEWDRERYLDGLPALTSTNPPDVARWAATPTEFTQRTRARATALRSTRR</sequence>
<keyword evidence="6" id="KW-1185">Reference proteome</keyword>
<dbReference type="Proteomes" id="UP000018291">
    <property type="component" value="Unassembled WGS sequence"/>
</dbReference>
<name>R4YZ21_9ACTN</name>
<reference evidence="5 6" key="1">
    <citation type="journal article" date="2013" name="ISME J.">
        <title>Metabolic model for the filamentous 'Candidatus Microthrix parvicella' based on genomic and metagenomic analyses.</title>
        <authorList>
            <person name="Jon McIlroy S."/>
            <person name="Kristiansen R."/>
            <person name="Albertsen M."/>
            <person name="Michael Karst S."/>
            <person name="Rossetti S."/>
            <person name="Lund Nielsen J."/>
            <person name="Tandoi V."/>
            <person name="James Seviour R."/>
            <person name="Nielsen P.H."/>
        </authorList>
    </citation>
    <scope>NUCLEOTIDE SEQUENCE [LARGE SCALE GENOMIC DNA]</scope>
    <source>
        <strain evidence="5 6">RN1</strain>
    </source>
</reference>
<keyword evidence="2 4" id="KW-0808">Transferase</keyword>
<dbReference type="GO" id="GO:0005737">
    <property type="term" value="C:cytoplasm"/>
    <property type="evidence" value="ECO:0007669"/>
    <property type="project" value="UniProtKB-SubCell"/>
</dbReference>
<gene>
    <name evidence="4 5" type="primary">aat</name>
    <name evidence="5" type="ORF">BN381_100133</name>
</gene>
<dbReference type="InterPro" id="IPR016181">
    <property type="entry name" value="Acyl_CoA_acyltransferase"/>
</dbReference>
<comment type="catalytic activity">
    <reaction evidence="4">
        <text>L-phenylalanyl-tRNA(Phe) + an N-terminal L-alpha-aminoacyl-[protein] = an N-terminal L-phenylalanyl-L-alpha-aminoacyl-[protein] + tRNA(Phe)</text>
        <dbReference type="Rhea" id="RHEA:43632"/>
        <dbReference type="Rhea" id="RHEA-COMP:9668"/>
        <dbReference type="Rhea" id="RHEA-COMP:9699"/>
        <dbReference type="Rhea" id="RHEA-COMP:10636"/>
        <dbReference type="Rhea" id="RHEA-COMP:10637"/>
        <dbReference type="ChEBI" id="CHEBI:78442"/>
        <dbReference type="ChEBI" id="CHEBI:78531"/>
        <dbReference type="ChEBI" id="CHEBI:78597"/>
        <dbReference type="ChEBI" id="CHEBI:83561"/>
        <dbReference type="EC" id="2.3.2.6"/>
    </reaction>
</comment>
<comment type="similarity">
    <text evidence="4">Belongs to the L/F-transferase family.</text>
</comment>
<evidence type="ECO:0000256" key="4">
    <source>
        <dbReference type="HAMAP-Rule" id="MF_00688"/>
    </source>
</evidence>
<dbReference type="InterPro" id="IPR042221">
    <property type="entry name" value="Leu/Phe-tRNA_Trfase_N"/>
</dbReference>
<accession>R4YZ21</accession>